<evidence type="ECO:0000313" key="4">
    <source>
        <dbReference type="Proteomes" id="UP001151760"/>
    </source>
</evidence>
<evidence type="ECO:0000256" key="2">
    <source>
        <dbReference type="SAM" id="MobiDB-lite"/>
    </source>
</evidence>
<feature type="compositionally biased region" description="Basic and acidic residues" evidence="2">
    <location>
        <begin position="611"/>
        <end position="625"/>
    </location>
</feature>
<gene>
    <name evidence="3" type="ORF">Tco_0728339</name>
</gene>
<dbReference type="Proteomes" id="UP001151760">
    <property type="component" value="Unassembled WGS sequence"/>
</dbReference>
<protein>
    <submittedName>
        <fullName evidence="3">Uncharacterized protein</fullName>
    </submittedName>
</protein>
<evidence type="ECO:0000313" key="3">
    <source>
        <dbReference type="EMBL" id="GJS78458.1"/>
    </source>
</evidence>
<dbReference type="EMBL" id="BQNB010010527">
    <property type="protein sequence ID" value="GJS78458.1"/>
    <property type="molecule type" value="Genomic_DNA"/>
</dbReference>
<feature type="coiled-coil region" evidence="1">
    <location>
        <begin position="465"/>
        <end position="499"/>
    </location>
</feature>
<comment type="caution">
    <text evidence="3">The sequence shown here is derived from an EMBL/GenBank/DDBJ whole genome shotgun (WGS) entry which is preliminary data.</text>
</comment>
<organism evidence="3 4">
    <name type="scientific">Tanacetum coccineum</name>
    <dbReference type="NCBI Taxonomy" id="301880"/>
    <lineage>
        <taxon>Eukaryota</taxon>
        <taxon>Viridiplantae</taxon>
        <taxon>Streptophyta</taxon>
        <taxon>Embryophyta</taxon>
        <taxon>Tracheophyta</taxon>
        <taxon>Spermatophyta</taxon>
        <taxon>Magnoliopsida</taxon>
        <taxon>eudicotyledons</taxon>
        <taxon>Gunneridae</taxon>
        <taxon>Pentapetalae</taxon>
        <taxon>asterids</taxon>
        <taxon>campanulids</taxon>
        <taxon>Asterales</taxon>
        <taxon>Asteraceae</taxon>
        <taxon>Asteroideae</taxon>
        <taxon>Anthemideae</taxon>
        <taxon>Anthemidinae</taxon>
        <taxon>Tanacetum</taxon>
    </lineage>
</organism>
<feature type="region of interest" description="Disordered" evidence="2">
    <location>
        <begin position="593"/>
        <end position="625"/>
    </location>
</feature>
<keyword evidence="4" id="KW-1185">Reference proteome</keyword>
<proteinExistence type="predicted"/>
<keyword evidence="1" id="KW-0175">Coiled coil</keyword>
<reference evidence="3" key="1">
    <citation type="journal article" date="2022" name="Int. J. Mol. Sci.">
        <title>Draft Genome of Tanacetum Coccineum: Genomic Comparison of Closely Related Tanacetum-Family Plants.</title>
        <authorList>
            <person name="Yamashiro T."/>
            <person name="Shiraishi A."/>
            <person name="Nakayama K."/>
            <person name="Satake H."/>
        </authorList>
    </citation>
    <scope>NUCLEOTIDE SEQUENCE</scope>
</reference>
<accession>A0ABQ4YP33</accession>
<feature type="compositionally biased region" description="Basic residues" evidence="2">
    <location>
        <begin position="597"/>
        <end position="610"/>
    </location>
</feature>
<name>A0ABQ4YP33_9ASTR</name>
<evidence type="ECO:0000256" key="1">
    <source>
        <dbReference type="SAM" id="Coils"/>
    </source>
</evidence>
<reference evidence="3" key="2">
    <citation type="submission" date="2022-01" db="EMBL/GenBank/DDBJ databases">
        <authorList>
            <person name="Yamashiro T."/>
            <person name="Shiraishi A."/>
            <person name="Satake H."/>
            <person name="Nakayama K."/>
        </authorList>
    </citation>
    <scope>NUCLEOTIDE SEQUENCE</scope>
</reference>
<sequence>MNASTIRYSLTISPTIYASYINQFWATAKSKIVNNETQIHAKVDGKTIVISESSVRSNLHFSLTNSEILENLALMGYEIVFDKLTFQKALFSPQWKYLIHTILHCLSSKSTAWNEFSTNIASALICLANNQKFNFSKLIFNEPFNDTYETPKNTQKVFANMRRKGKSFSGTVTPLFQSMLAIQAVEGEAKRGRDTEIPQSGGPPKKVSDVVVHKELGDIVERVTTTAASLDIEHDSGGSKPGSDKERLEKDYLTDFVPPTPHVSPLSGGHTLGSDEDLVINKLKKKVKRLEKKQRARTPGMKLFKIGTSKRKSLDKENVSKHGRNLKTRPMFEEGDFDDDFDDIDDIVNEAMKNVEGDTVNTATTRVSAASASVTIVGVSISTVEPRTPPTTTITAFEDEDLTIAQTLVKMRSQKDKEKGKGVAFRAAQEESARPTRILPTIAQRLFEEEQVQFEREQRIARERAAEQEAKNVALIEQMEDIQARMDADELLAERLQQEEREQLTIKENSRMLVEMIAERKRFFAAQRAEQIRNKLPTKAQLRNKMVTYLKHMGKYTHNQMKSKSFEEIQKLYEREQKWINKFVPMDSEVVKDSRKGKAKGSRKKTVARKRTGEKLDDESVKRQKIEDDAEKEELRAYLDIIPGDYEAVNVESLATKYPIVD</sequence>